<gene>
    <name evidence="1" type="ORF">EHS15_02850</name>
</gene>
<keyword evidence="2" id="KW-1185">Reference proteome</keyword>
<evidence type="ECO:0000313" key="2">
    <source>
        <dbReference type="Proteomes" id="UP000298058"/>
    </source>
</evidence>
<name>A0A4R9M5R5_9LEPT</name>
<proteinExistence type="predicted"/>
<dbReference type="AlphaFoldDB" id="A0A4R9M5R5"/>
<protein>
    <submittedName>
        <fullName evidence="1">Uncharacterized protein</fullName>
    </submittedName>
</protein>
<evidence type="ECO:0000313" key="1">
    <source>
        <dbReference type="EMBL" id="TGN20549.1"/>
    </source>
</evidence>
<dbReference type="EMBL" id="RQHW01000010">
    <property type="protein sequence ID" value="TGN20549.1"/>
    <property type="molecule type" value="Genomic_DNA"/>
</dbReference>
<dbReference type="OrthoDB" id="338455at2"/>
<organism evidence="1 2">
    <name type="scientific">Leptospira idonii</name>
    <dbReference type="NCBI Taxonomy" id="1193500"/>
    <lineage>
        <taxon>Bacteria</taxon>
        <taxon>Pseudomonadati</taxon>
        <taxon>Spirochaetota</taxon>
        <taxon>Spirochaetia</taxon>
        <taxon>Leptospirales</taxon>
        <taxon>Leptospiraceae</taxon>
        <taxon>Leptospira</taxon>
    </lineage>
</organism>
<dbReference type="InterPro" id="IPR058178">
    <property type="entry name" value="LBF_1134-like"/>
</dbReference>
<dbReference type="RefSeq" id="WP_135759036.1">
    <property type="nucleotide sequence ID" value="NZ_RQHW01000010.1"/>
</dbReference>
<comment type="caution">
    <text evidence="1">The sequence shown here is derived from an EMBL/GenBank/DDBJ whole genome shotgun (WGS) entry which is preliminary data.</text>
</comment>
<dbReference type="Proteomes" id="UP000298058">
    <property type="component" value="Unassembled WGS sequence"/>
</dbReference>
<accession>A0A4R9M5R5</accession>
<dbReference type="NCBIfam" id="NF047759">
    <property type="entry name" value="LBF_1134_fam"/>
    <property type="match status" value="1"/>
</dbReference>
<sequence>MKYFLFFIFLTGSFSFCAGGNIKIKLNQDLSGEMSIYQKKIKKKEGGTFLGSGLNSISETEVVLKERLYRFNRLTEILPPGIRFIEYKEEGEDLKTILMFVDTSSGSKLLTALEIDRKEVLGMAKEAKDRDDLYRFNTLAEHIQFELFFPFEIKSISFTEQRTPGEWTARNDGSGKAVINLPLHSFWNNEYATTGIVIKYRD</sequence>
<reference evidence="1" key="1">
    <citation type="journal article" date="2019" name="PLoS Negl. Trop. Dis.">
        <title>Revisiting the worldwide diversity of Leptospira species in the environment.</title>
        <authorList>
            <person name="Vincent A.T."/>
            <person name="Schiettekatte O."/>
            <person name="Bourhy P."/>
            <person name="Veyrier F.J."/>
            <person name="Picardeau M."/>
        </authorList>
    </citation>
    <scope>NUCLEOTIDE SEQUENCE [LARGE SCALE GENOMIC DNA]</scope>
    <source>
        <strain evidence="1">201300427</strain>
    </source>
</reference>